<dbReference type="Gene3D" id="3.50.50.60">
    <property type="entry name" value="FAD/NAD(P)-binding domain"/>
    <property type="match status" value="3"/>
</dbReference>
<name>A0A1V6Z4X1_PENNA</name>
<evidence type="ECO:0000256" key="2">
    <source>
        <dbReference type="ARBA" id="ARBA00010139"/>
    </source>
</evidence>
<dbReference type="SUPFAM" id="SSF51905">
    <property type="entry name" value="FAD/NAD(P)-binding domain"/>
    <property type="match status" value="3"/>
</dbReference>
<dbReference type="InterPro" id="IPR051209">
    <property type="entry name" value="FAD-bind_Monooxygenase_sf"/>
</dbReference>
<reference evidence="9" key="1">
    <citation type="journal article" date="2017" name="Nat. Microbiol.">
        <title>Global analysis of biosynthetic gene clusters reveals vast potential of secondary metabolite production in Penicillium species.</title>
        <authorList>
            <person name="Nielsen J.C."/>
            <person name="Grijseels S."/>
            <person name="Prigent S."/>
            <person name="Ji B."/>
            <person name="Dainat J."/>
            <person name="Nielsen K.F."/>
            <person name="Frisvad J.C."/>
            <person name="Workman M."/>
            <person name="Nielsen J."/>
        </authorList>
    </citation>
    <scope>NUCLEOTIDE SEQUENCE [LARGE SCALE GENOMIC DNA]</scope>
    <source>
        <strain evidence="9">IBT 13039</strain>
    </source>
</reference>
<comment type="caution">
    <text evidence="8">The sequence shown here is derived from an EMBL/GenBank/DDBJ whole genome shotgun (WGS) entry which is preliminary data.</text>
</comment>
<feature type="transmembrane region" description="Helical" evidence="7">
    <location>
        <begin position="693"/>
        <end position="711"/>
    </location>
</feature>
<dbReference type="GO" id="GO:0004499">
    <property type="term" value="F:N,N-dimethylaniline monooxygenase activity"/>
    <property type="evidence" value="ECO:0007669"/>
    <property type="project" value="InterPro"/>
</dbReference>
<feature type="repeat" description="ANK" evidence="6">
    <location>
        <begin position="100"/>
        <end position="135"/>
    </location>
</feature>
<keyword evidence="7" id="KW-0812">Transmembrane</keyword>
<dbReference type="PANTHER" id="PTHR42877">
    <property type="entry name" value="L-ORNITHINE N(5)-MONOOXYGENASE-RELATED"/>
    <property type="match status" value="1"/>
</dbReference>
<feature type="repeat" description="ANK" evidence="6">
    <location>
        <begin position="136"/>
        <end position="168"/>
    </location>
</feature>
<comment type="similarity">
    <text evidence="2">Belongs to the FAD-binding monooxygenase family.</text>
</comment>
<dbReference type="InterPro" id="IPR020946">
    <property type="entry name" value="Flavin_mOase-like"/>
</dbReference>
<dbReference type="Gene3D" id="1.25.40.20">
    <property type="entry name" value="Ankyrin repeat-containing domain"/>
    <property type="match status" value="2"/>
</dbReference>
<keyword evidence="6" id="KW-0040">ANK repeat</keyword>
<evidence type="ECO:0000313" key="9">
    <source>
        <dbReference type="Proteomes" id="UP000191691"/>
    </source>
</evidence>
<keyword evidence="5" id="KW-0560">Oxidoreductase</keyword>
<keyword evidence="7" id="KW-1133">Transmembrane helix</keyword>
<dbReference type="GO" id="GO:0050660">
    <property type="term" value="F:flavin adenine dinucleotide binding"/>
    <property type="evidence" value="ECO:0007669"/>
    <property type="project" value="InterPro"/>
</dbReference>
<dbReference type="PANTHER" id="PTHR42877:SF4">
    <property type="entry name" value="FAD_NAD(P)-BINDING DOMAIN-CONTAINING PROTEIN-RELATED"/>
    <property type="match status" value="1"/>
</dbReference>
<dbReference type="GO" id="GO:0050661">
    <property type="term" value="F:NADP binding"/>
    <property type="evidence" value="ECO:0007669"/>
    <property type="project" value="InterPro"/>
</dbReference>
<protein>
    <submittedName>
        <fullName evidence="8">Uncharacterized protein</fullName>
    </submittedName>
</protein>
<organism evidence="8 9">
    <name type="scientific">Penicillium nalgiovense</name>
    <dbReference type="NCBI Taxonomy" id="60175"/>
    <lineage>
        <taxon>Eukaryota</taxon>
        <taxon>Fungi</taxon>
        <taxon>Dikarya</taxon>
        <taxon>Ascomycota</taxon>
        <taxon>Pezizomycotina</taxon>
        <taxon>Eurotiomycetes</taxon>
        <taxon>Eurotiomycetidae</taxon>
        <taxon>Eurotiales</taxon>
        <taxon>Aspergillaceae</taxon>
        <taxon>Penicillium</taxon>
    </lineage>
</organism>
<dbReference type="STRING" id="60175.A0A1V6Z4X1"/>
<dbReference type="Proteomes" id="UP000191691">
    <property type="component" value="Unassembled WGS sequence"/>
</dbReference>
<feature type="repeat" description="ANK" evidence="6">
    <location>
        <begin position="203"/>
        <end position="235"/>
    </location>
</feature>
<dbReference type="PROSITE" id="PS50088">
    <property type="entry name" value="ANK_REPEAT"/>
    <property type="match status" value="4"/>
</dbReference>
<evidence type="ECO:0000256" key="1">
    <source>
        <dbReference type="ARBA" id="ARBA00001974"/>
    </source>
</evidence>
<dbReference type="SMART" id="SM00248">
    <property type="entry name" value="ANK"/>
    <property type="match status" value="6"/>
</dbReference>
<dbReference type="PROSITE" id="PS50297">
    <property type="entry name" value="ANK_REP_REGION"/>
    <property type="match status" value="3"/>
</dbReference>
<dbReference type="InterPro" id="IPR036188">
    <property type="entry name" value="FAD/NAD-bd_sf"/>
</dbReference>
<evidence type="ECO:0000256" key="7">
    <source>
        <dbReference type="SAM" id="Phobius"/>
    </source>
</evidence>
<keyword evidence="3" id="KW-0285">Flavoprotein</keyword>
<gene>
    <name evidence="8" type="ORF">PENNAL_c0003G05800</name>
</gene>
<keyword evidence="7" id="KW-0472">Membrane</keyword>
<keyword evidence="9" id="KW-1185">Reference proteome</keyword>
<evidence type="ECO:0000313" key="8">
    <source>
        <dbReference type="EMBL" id="OQE94687.1"/>
    </source>
</evidence>
<dbReference type="Pfam" id="PF12796">
    <property type="entry name" value="Ank_2"/>
    <property type="match status" value="2"/>
</dbReference>
<dbReference type="InterPro" id="IPR002110">
    <property type="entry name" value="Ankyrin_rpt"/>
</dbReference>
<feature type="repeat" description="ANK" evidence="6">
    <location>
        <begin position="169"/>
        <end position="193"/>
    </location>
</feature>
<dbReference type="SUPFAM" id="SSF48403">
    <property type="entry name" value="Ankyrin repeat"/>
    <property type="match status" value="1"/>
</dbReference>
<proteinExistence type="inferred from homology"/>
<accession>A0A1V6Z4X1</accession>
<evidence type="ECO:0000256" key="3">
    <source>
        <dbReference type="ARBA" id="ARBA00022630"/>
    </source>
</evidence>
<sequence length="719" mass="79920">MECVSQVHLPRGLSQLLSQYHSSSSIVDMDSDQKFALHEAAREGRNEVVESLLNANPKSAFVKDDDERLPIHWAAAYNRVPVVELLVAMKDFDPDVEDGSGWTPLMIAASLKDAAGDATIDLLLRKGADVSIKSNSGQNALHFASSKANISTVRTLLANKCSARVKDRRGQLPLHRAAAVGSVPILKTLLEEGKSPVNATDGDGFTALHHAISEGHGPAAILLLKSGAEAEKRDSEGRLAIELVPDDKAYLVGVAEKYGLYKHIRFNSTVEEARWDDTESKWRTSVLISGQKDSEFSSSYVLNSDFLVSAVGQLNLPRTPDIPGLGDFQGKMMHSARWDWSYDMTGKRIAIIGNGATAAQIAPEVARVASHLTIYQRTPNWVIPRLDQPVSTLQKTLFKWIPPLHWRKRALQMKFREDFYAAITDEDSELSHMFRTLCTNAIRSQLPDRPDLWDTLTPSYAPGCKRVIITDNYYPTLARDNVHLETRGITCITDSGINVDEEEQEHDLIVLATGFKTVDFMHPIRIYGTNGRSLEDIWRSGATALNGVTVEDLPNFGMFYGPNTNLGHNSIILMIEAQSRYLNILVGEVMRARQQGETLALKPELGALKSYNDRIQAILRRTSFADPNCNSWYKRDDGVITNNWCGTVIDYQHELSKVQWQDYIAEGTGKDRVMNKAATKVSHAQEEMLLSNYSLLVGAIGVLSATGYFLARSRRLKSH</sequence>
<keyword evidence="4" id="KW-0274">FAD</keyword>
<dbReference type="InterPro" id="IPR036770">
    <property type="entry name" value="Ankyrin_rpt-contain_sf"/>
</dbReference>
<comment type="cofactor">
    <cofactor evidence="1">
        <name>FAD</name>
        <dbReference type="ChEBI" id="CHEBI:57692"/>
    </cofactor>
</comment>
<dbReference type="Pfam" id="PF00023">
    <property type="entry name" value="Ank"/>
    <property type="match status" value="1"/>
</dbReference>
<dbReference type="Pfam" id="PF00743">
    <property type="entry name" value="FMO-like"/>
    <property type="match status" value="1"/>
</dbReference>
<evidence type="ECO:0000256" key="4">
    <source>
        <dbReference type="ARBA" id="ARBA00022827"/>
    </source>
</evidence>
<evidence type="ECO:0000256" key="5">
    <source>
        <dbReference type="ARBA" id="ARBA00023002"/>
    </source>
</evidence>
<evidence type="ECO:0000256" key="6">
    <source>
        <dbReference type="PROSITE-ProRule" id="PRU00023"/>
    </source>
</evidence>
<dbReference type="AlphaFoldDB" id="A0A1V6Z4X1"/>
<dbReference type="EMBL" id="MOOB01000003">
    <property type="protein sequence ID" value="OQE94687.1"/>
    <property type="molecule type" value="Genomic_DNA"/>
</dbReference>